<evidence type="ECO:0000313" key="2">
    <source>
        <dbReference type="Proteomes" id="UP001222325"/>
    </source>
</evidence>
<evidence type="ECO:0008006" key="3">
    <source>
        <dbReference type="Google" id="ProtNLM"/>
    </source>
</evidence>
<sequence length="63" mass="7373">RNWVYTFLKRHPSISFYTSSGLDPKRAKAFNQPVVGRFFDTLADLVEKHQIPVENIYNMDEKG</sequence>
<dbReference type="EMBL" id="JARJCN010000032">
    <property type="protein sequence ID" value="KAJ7086161.1"/>
    <property type="molecule type" value="Genomic_DNA"/>
</dbReference>
<accession>A0AAD6XQ31</accession>
<protein>
    <recommendedName>
        <fullName evidence="3">HTH CENPB-type domain-containing protein</fullName>
    </recommendedName>
</protein>
<proteinExistence type="predicted"/>
<dbReference type="Proteomes" id="UP001222325">
    <property type="component" value="Unassembled WGS sequence"/>
</dbReference>
<keyword evidence="2" id="KW-1185">Reference proteome</keyword>
<organism evidence="1 2">
    <name type="scientific">Mycena belliarum</name>
    <dbReference type="NCBI Taxonomy" id="1033014"/>
    <lineage>
        <taxon>Eukaryota</taxon>
        <taxon>Fungi</taxon>
        <taxon>Dikarya</taxon>
        <taxon>Basidiomycota</taxon>
        <taxon>Agaricomycotina</taxon>
        <taxon>Agaricomycetes</taxon>
        <taxon>Agaricomycetidae</taxon>
        <taxon>Agaricales</taxon>
        <taxon>Marasmiineae</taxon>
        <taxon>Mycenaceae</taxon>
        <taxon>Mycena</taxon>
    </lineage>
</organism>
<feature type="non-terminal residue" evidence="1">
    <location>
        <position position="1"/>
    </location>
</feature>
<name>A0AAD6XQ31_9AGAR</name>
<dbReference type="AlphaFoldDB" id="A0AAD6XQ31"/>
<evidence type="ECO:0000313" key="1">
    <source>
        <dbReference type="EMBL" id="KAJ7086161.1"/>
    </source>
</evidence>
<reference evidence="1" key="1">
    <citation type="submission" date="2023-03" db="EMBL/GenBank/DDBJ databases">
        <title>Massive genome expansion in bonnet fungi (Mycena s.s.) driven by repeated elements and novel gene families across ecological guilds.</title>
        <authorList>
            <consortium name="Lawrence Berkeley National Laboratory"/>
            <person name="Harder C.B."/>
            <person name="Miyauchi S."/>
            <person name="Viragh M."/>
            <person name="Kuo A."/>
            <person name="Thoen E."/>
            <person name="Andreopoulos B."/>
            <person name="Lu D."/>
            <person name="Skrede I."/>
            <person name="Drula E."/>
            <person name="Henrissat B."/>
            <person name="Morin E."/>
            <person name="Kohler A."/>
            <person name="Barry K."/>
            <person name="LaButti K."/>
            <person name="Morin E."/>
            <person name="Salamov A."/>
            <person name="Lipzen A."/>
            <person name="Mereny Z."/>
            <person name="Hegedus B."/>
            <person name="Baldrian P."/>
            <person name="Stursova M."/>
            <person name="Weitz H."/>
            <person name="Taylor A."/>
            <person name="Grigoriev I.V."/>
            <person name="Nagy L.G."/>
            <person name="Martin F."/>
            <person name="Kauserud H."/>
        </authorList>
    </citation>
    <scope>NUCLEOTIDE SEQUENCE</scope>
    <source>
        <strain evidence="1">CBHHK173m</strain>
    </source>
</reference>
<feature type="non-terminal residue" evidence="1">
    <location>
        <position position="63"/>
    </location>
</feature>
<comment type="caution">
    <text evidence="1">The sequence shown here is derived from an EMBL/GenBank/DDBJ whole genome shotgun (WGS) entry which is preliminary data.</text>
</comment>
<gene>
    <name evidence="1" type="ORF">B0H15DRAFT_733948</name>
</gene>